<dbReference type="GeneID" id="93972278"/>
<comment type="caution">
    <text evidence="1">The sequence shown here is derived from an EMBL/GenBank/DDBJ whole genome shotgun (WGS) entry which is preliminary data.</text>
</comment>
<dbReference type="RefSeq" id="WP_155410461.1">
    <property type="nucleotide sequence ID" value="NZ_CABHYG010000017.1"/>
</dbReference>
<keyword evidence="2" id="KW-1185">Reference proteome</keyword>
<organism evidence="1 2">
    <name type="scientific">Yersinia proxima</name>
    <dbReference type="NCBI Taxonomy" id="2890316"/>
    <lineage>
        <taxon>Bacteria</taxon>
        <taxon>Pseudomonadati</taxon>
        <taxon>Pseudomonadota</taxon>
        <taxon>Gammaproteobacteria</taxon>
        <taxon>Enterobacterales</taxon>
        <taxon>Yersiniaceae</taxon>
        <taxon>Yersinia</taxon>
    </lineage>
</organism>
<accession>A0ABW9EV91</accession>
<name>A0ABW9EV91_9GAMM</name>
<reference evidence="1 2" key="1">
    <citation type="journal article" date="2024" name="Infect. Genet. Evol.">
        <title>Characteristics and comparative genome analysis of Yersinia enterocolitica and related species associated with human infections in Switzerland 2019-2023.</title>
        <authorList>
            <person name="Stevens M.J.A."/>
            <person name="Horlbog J.A."/>
            <person name="Diethelm A."/>
            <person name="Stephan R."/>
            <person name="Nuesch-Inderbinen M."/>
        </authorList>
    </citation>
    <scope>NUCLEOTIDE SEQUENCE [LARGE SCALE GENOMIC DNA]</scope>
    <source>
        <strain evidence="1 2">N20-0302</strain>
    </source>
</reference>
<protein>
    <submittedName>
        <fullName evidence="1">Uncharacterized protein</fullName>
    </submittedName>
</protein>
<gene>
    <name evidence="1" type="ORF">WFP14_03185</name>
</gene>
<sequence length="47" mass="5400">MNIEQGGYCGIWLGVMQSARVQHWQDILLFYGMNTVDIIADWVGEIK</sequence>
<dbReference type="Proteomes" id="UP001629523">
    <property type="component" value="Unassembled WGS sequence"/>
</dbReference>
<proteinExistence type="predicted"/>
<dbReference type="EMBL" id="JBBEST010000001">
    <property type="protein sequence ID" value="MFM1345551.1"/>
    <property type="molecule type" value="Genomic_DNA"/>
</dbReference>
<evidence type="ECO:0000313" key="2">
    <source>
        <dbReference type="Proteomes" id="UP001629523"/>
    </source>
</evidence>
<evidence type="ECO:0000313" key="1">
    <source>
        <dbReference type="EMBL" id="MFM1345551.1"/>
    </source>
</evidence>